<protein>
    <submittedName>
        <fullName evidence="1">Uncharacterized protein</fullName>
    </submittedName>
</protein>
<evidence type="ECO:0000313" key="2">
    <source>
        <dbReference type="Proteomes" id="UP000494040"/>
    </source>
</evidence>
<organism evidence="1 2">
    <name type="scientific">Cimex lectularius</name>
    <name type="common">Bed bug</name>
    <name type="synonym">Acanthia lectularia</name>
    <dbReference type="NCBI Taxonomy" id="79782"/>
    <lineage>
        <taxon>Eukaryota</taxon>
        <taxon>Metazoa</taxon>
        <taxon>Ecdysozoa</taxon>
        <taxon>Arthropoda</taxon>
        <taxon>Hexapoda</taxon>
        <taxon>Insecta</taxon>
        <taxon>Pterygota</taxon>
        <taxon>Neoptera</taxon>
        <taxon>Paraneoptera</taxon>
        <taxon>Hemiptera</taxon>
        <taxon>Heteroptera</taxon>
        <taxon>Panheteroptera</taxon>
        <taxon>Cimicomorpha</taxon>
        <taxon>Cimicidae</taxon>
        <taxon>Cimex</taxon>
    </lineage>
</organism>
<sequence length="867" mass="98477">MPNTTKFRTKSGYRIKCLRCVPSIQSMPKGKRKRTCHSGRVSFRQKNRGRLRRIPIGTKGISKAFEHWLTSAGMARFQKQGLSELVEAASSAASSQKLLLQCMEKQKRVQSKEHVDVKPFTPTLWANVVNNVVNYVDALKSISDLLFPYKVVDYSDCGTRGSSLVSFDWGNYLIYISNLITSAETIKQLLQNGEVYSHCRSHGITGIVGLTKSDWGKLFVELDSVITISKNLEYLVVQAHGIPLVCIINSFPPPPGNIDWVTFFKECDRLNLSAKNVLNFLYSIFFLNDSLICENSDSGKPGAGIYEEISKRCFHWENGECDFNEHFSGSTEKTFDPVTADGSKCDSDSTTGMKNRKSEKNSFNYISKGERRSSVRPIFLNKVQENRSKARVAWIHPKYNIIDLKKRADRGILHKSSEAVKDGLENSKIVIPVAYRKTPSNVKGKHFIRRHTSYTNLPEAKTTKYEYGKYVDNGISALVPLHRYVSCLVLNLLERNEVSLNQRNEFEFSEIKETFCSPNSNGSLAVHPAVRRISKRTNVTNGSKHGCRRKALSETKIINGENSKIFENPIPERRSVIPRVVLNDPRIFAEYRKLLNQVNSSEMSQRSVIFKNTAKARPSIPLSSLSRDHPLLIHAQFFDKLKKKSEISIQKSCKNYDFQHKKTLIGDNRIINYCMLQKEQNNDIKDNECIETSFVPPSNHGIFEKKSQEFEAFEIPNCKVDLQRIESFLKSGLRQNKLKSIMEEIHLETCQCATSEDGIIHLISLLLGEQCKIQPGVIRLKDYNAIMIKLFKFVYPTALVKSVDGKDIQLGPIRRDDLTQHLVSLSDEEVGSFDREMFTTILTGAEERFKEGHRVAQHLASRPSMSA</sequence>
<proteinExistence type="predicted"/>
<name>A0A8I6SB21_CIMLE</name>
<reference evidence="1" key="1">
    <citation type="submission" date="2022-01" db="UniProtKB">
        <authorList>
            <consortium name="EnsemblMetazoa"/>
        </authorList>
    </citation>
    <scope>IDENTIFICATION</scope>
</reference>
<dbReference type="GeneID" id="106673055"/>
<evidence type="ECO:0000313" key="1">
    <source>
        <dbReference type="EnsemblMetazoa" id="XP_014260467.1"/>
    </source>
</evidence>
<dbReference type="Proteomes" id="UP000494040">
    <property type="component" value="Unassembled WGS sequence"/>
</dbReference>
<dbReference type="RefSeq" id="XP_014260467.1">
    <property type="nucleotide sequence ID" value="XM_014404981.1"/>
</dbReference>
<dbReference type="AlphaFoldDB" id="A0A8I6SB21"/>
<accession>A0A8I6SB21</accession>
<keyword evidence="2" id="KW-1185">Reference proteome</keyword>
<dbReference type="EnsemblMetazoa" id="XM_014404981.1">
    <property type="protein sequence ID" value="XP_014260467.1"/>
    <property type="gene ID" value="LOC106673055"/>
</dbReference>